<dbReference type="InterPro" id="IPR037278">
    <property type="entry name" value="ARFGAP/RecO"/>
</dbReference>
<evidence type="ECO:0000256" key="3">
    <source>
        <dbReference type="ARBA" id="ARBA00022771"/>
    </source>
</evidence>
<evidence type="ECO:0000259" key="7">
    <source>
        <dbReference type="PROSITE" id="PS50115"/>
    </source>
</evidence>
<dbReference type="PRINTS" id="PR00405">
    <property type="entry name" value="REVINTRACTNG"/>
</dbReference>
<keyword evidence="2" id="KW-0479">Metal-binding</keyword>
<keyword evidence="8" id="KW-0496">Mitochondrion</keyword>
<dbReference type="InterPro" id="IPR001164">
    <property type="entry name" value="ArfGAP_dom"/>
</dbReference>
<feature type="region of interest" description="Disordered" evidence="6">
    <location>
        <begin position="253"/>
        <end position="284"/>
    </location>
</feature>
<feature type="compositionally biased region" description="Low complexity" evidence="6">
    <location>
        <begin position="264"/>
        <end position="284"/>
    </location>
</feature>
<dbReference type="AlphaFoldDB" id="A0A3P3YBY7"/>
<feature type="compositionally biased region" description="Polar residues" evidence="6">
    <location>
        <begin position="199"/>
        <end position="218"/>
    </location>
</feature>
<dbReference type="Proteomes" id="UP000290189">
    <property type="component" value="Unassembled WGS sequence"/>
</dbReference>
<dbReference type="EMBL" id="OVEO01000008">
    <property type="protein sequence ID" value="SPQ97673.1"/>
    <property type="molecule type" value="Genomic_DNA"/>
</dbReference>
<evidence type="ECO:0000256" key="2">
    <source>
        <dbReference type="ARBA" id="ARBA00022723"/>
    </source>
</evidence>
<feature type="region of interest" description="Disordered" evidence="6">
    <location>
        <begin position="153"/>
        <end position="218"/>
    </location>
</feature>
<protein>
    <recommendedName>
        <fullName evidence="7">Arf-GAP domain-containing protein</fullName>
    </recommendedName>
</protein>
<evidence type="ECO:0000256" key="1">
    <source>
        <dbReference type="ARBA" id="ARBA00022468"/>
    </source>
</evidence>
<name>A0A3P3YBY7_PLABS</name>
<feature type="compositionally biased region" description="Low complexity" evidence="6">
    <location>
        <begin position="340"/>
        <end position="349"/>
    </location>
</feature>
<evidence type="ECO:0000256" key="6">
    <source>
        <dbReference type="SAM" id="MobiDB-lite"/>
    </source>
</evidence>
<dbReference type="InterPro" id="IPR038508">
    <property type="entry name" value="ArfGAP_dom_sf"/>
</dbReference>
<feature type="region of interest" description="Disordered" evidence="6">
    <location>
        <begin position="330"/>
        <end position="349"/>
    </location>
</feature>
<dbReference type="PROSITE" id="PS50115">
    <property type="entry name" value="ARFGAP"/>
    <property type="match status" value="1"/>
</dbReference>
<dbReference type="PANTHER" id="PTHR45686">
    <property type="entry name" value="ADP-RIBOSYLATION FACTOR GTPASE ACTIVATING PROTEIN 3, ISOFORM H-RELATED"/>
    <property type="match status" value="1"/>
</dbReference>
<sequence length="374" mass="39916">MDVLPQDDAVRLFAKMKRQSENKVCFDCPAKNPTWASVTYGIFLCIDCSAVHRRLGVHLSFVRSTNLDGWRRDQMQRMLAGGNAKAREAFRNNGYVGQDEGAGTAAPIKYNSRAARLYKAHLDKEAAHVEIEVTASPRAEVQTGLDALLDEVKQGTSRTPKAPVAAPKPSAPVPAARPQIANQPARVVVHREQRVAKPSLSTRSGPPRPQSASSRGTASLLSTAGRLKPSGQRPQGILSSATSIASNDMFDEEFDQRSRHSSMPASTTQTNASPAAAPAKESSATVTDRFAKSKGISSAQYFDVVDLAANDAPPVTEFYGSGGSISSDQYFGRASPRDTSSSGSGFDLSSLSQSVSQLKGKATDLVNSIAQRYG</sequence>
<proteinExistence type="predicted"/>
<evidence type="ECO:0000256" key="4">
    <source>
        <dbReference type="ARBA" id="ARBA00022833"/>
    </source>
</evidence>
<dbReference type="GO" id="GO:0048205">
    <property type="term" value="P:COPI coating of Golgi vesicle"/>
    <property type="evidence" value="ECO:0007669"/>
    <property type="project" value="TreeGrafter"/>
</dbReference>
<dbReference type="Pfam" id="PF01412">
    <property type="entry name" value="ArfGap"/>
    <property type="match status" value="1"/>
</dbReference>
<evidence type="ECO:0000313" key="8">
    <source>
        <dbReference type="EMBL" id="SPQ97673.1"/>
    </source>
</evidence>
<dbReference type="CDD" id="cd08831">
    <property type="entry name" value="ArfGap_ArfGap2_3_like"/>
    <property type="match status" value="1"/>
</dbReference>
<dbReference type="Gene3D" id="1.10.220.150">
    <property type="entry name" value="Arf GTPase activating protein"/>
    <property type="match status" value="1"/>
</dbReference>
<dbReference type="GO" id="GO:0005096">
    <property type="term" value="F:GTPase activator activity"/>
    <property type="evidence" value="ECO:0007669"/>
    <property type="project" value="UniProtKB-KW"/>
</dbReference>
<keyword evidence="4" id="KW-0862">Zinc</keyword>
<dbReference type="SMART" id="SM00105">
    <property type="entry name" value="ArfGap"/>
    <property type="match status" value="1"/>
</dbReference>
<evidence type="ECO:0000313" key="9">
    <source>
        <dbReference type="Proteomes" id="UP000290189"/>
    </source>
</evidence>
<feature type="compositionally biased region" description="Low complexity" evidence="6">
    <location>
        <begin position="160"/>
        <end position="176"/>
    </location>
</feature>
<accession>A0A3P3YBY7</accession>
<dbReference type="SUPFAM" id="SSF57863">
    <property type="entry name" value="ArfGap/RecO-like zinc finger"/>
    <property type="match status" value="1"/>
</dbReference>
<dbReference type="PANTHER" id="PTHR45686:SF4">
    <property type="entry name" value="ADP-RIBOSYLATION FACTOR GTPASE ACTIVATING PROTEIN 3, ISOFORM H"/>
    <property type="match status" value="1"/>
</dbReference>
<dbReference type="GO" id="GO:0000139">
    <property type="term" value="C:Golgi membrane"/>
    <property type="evidence" value="ECO:0007669"/>
    <property type="project" value="GOC"/>
</dbReference>
<organism evidence="8 9">
    <name type="scientific">Plasmodiophora brassicae</name>
    <name type="common">Clubroot disease agent</name>
    <dbReference type="NCBI Taxonomy" id="37360"/>
    <lineage>
        <taxon>Eukaryota</taxon>
        <taxon>Sar</taxon>
        <taxon>Rhizaria</taxon>
        <taxon>Endomyxa</taxon>
        <taxon>Phytomyxea</taxon>
        <taxon>Plasmodiophorida</taxon>
        <taxon>Plasmodiophoridae</taxon>
        <taxon>Plasmodiophora</taxon>
    </lineage>
</organism>
<dbReference type="GO" id="GO:0008270">
    <property type="term" value="F:zinc ion binding"/>
    <property type="evidence" value="ECO:0007669"/>
    <property type="project" value="UniProtKB-KW"/>
</dbReference>
<gene>
    <name evidence="8" type="ORF">PLBR_LOCUS4888</name>
</gene>
<reference evidence="8 9" key="1">
    <citation type="submission" date="2018-03" db="EMBL/GenBank/DDBJ databases">
        <authorList>
            <person name="Fogelqvist J."/>
        </authorList>
    </citation>
    <scope>NUCLEOTIDE SEQUENCE [LARGE SCALE GENOMIC DNA]</scope>
</reference>
<keyword evidence="3 5" id="KW-0863">Zinc-finger</keyword>
<evidence type="ECO:0000256" key="5">
    <source>
        <dbReference type="PROSITE-ProRule" id="PRU00288"/>
    </source>
</evidence>
<feature type="domain" description="Arf-GAP" evidence="7">
    <location>
        <begin position="7"/>
        <end position="119"/>
    </location>
</feature>
<keyword evidence="1" id="KW-0343">GTPase activation</keyword>
<geneLocation type="mitochondrion" evidence="8"/>